<dbReference type="PANTHER" id="PTHR43740:SF2">
    <property type="entry name" value="LEUCINE--TRNA LIGASE, MITOCHONDRIAL"/>
    <property type="match status" value="1"/>
</dbReference>
<dbReference type="Gene3D" id="3.40.50.620">
    <property type="entry name" value="HUPs"/>
    <property type="match status" value="3"/>
</dbReference>
<dbReference type="OrthoDB" id="9810365at2"/>
<dbReference type="PRINTS" id="PR00985">
    <property type="entry name" value="TRNASYNTHLEU"/>
</dbReference>
<evidence type="ECO:0000256" key="1">
    <source>
        <dbReference type="ARBA" id="ARBA00005594"/>
    </source>
</evidence>
<evidence type="ECO:0000256" key="9">
    <source>
        <dbReference type="HAMAP-Rule" id="MF_00049"/>
    </source>
</evidence>
<dbReference type="PANTHER" id="PTHR43740">
    <property type="entry name" value="LEUCYL-TRNA SYNTHETASE"/>
    <property type="match status" value="1"/>
</dbReference>
<dbReference type="GO" id="GO:0002161">
    <property type="term" value="F:aminoacyl-tRNA deacylase activity"/>
    <property type="evidence" value="ECO:0007669"/>
    <property type="project" value="InterPro"/>
</dbReference>
<dbReference type="InterPro" id="IPR014729">
    <property type="entry name" value="Rossmann-like_a/b/a_fold"/>
</dbReference>
<evidence type="ECO:0000256" key="7">
    <source>
        <dbReference type="ARBA" id="ARBA00023146"/>
    </source>
</evidence>
<dbReference type="Proteomes" id="UP000288246">
    <property type="component" value="Unassembled WGS sequence"/>
</dbReference>
<comment type="caution">
    <text evidence="14">The sequence shown here is derived from an EMBL/GenBank/DDBJ whole genome shotgun (WGS) entry which is preliminary data.</text>
</comment>
<dbReference type="InterPro" id="IPR009008">
    <property type="entry name" value="Val/Leu/Ile-tRNA-synth_edit"/>
</dbReference>
<dbReference type="Pfam" id="PF13603">
    <property type="entry name" value="tRNA-synt_1_2"/>
    <property type="match status" value="1"/>
</dbReference>
<comment type="catalytic activity">
    <reaction evidence="8 9">
        <text>tRNA(Leu) + L-leucine + ATP = L-leucyl-tRNA(Leu) + AMP + diphosphate</text>
        <dbReference type="Rhea" id="RHEA:11688"/>
        <dbReference type="Rhea" id="RHEA-COMP:9613"/>
        <dbReference type="Rhea" id="RHEA-COMP:9622"/>
        <dbReference type="ChEBI" id="CHEBI:30616"/>
        <dbReference type="ChEBI" id="CHEBI:33019"/>
        <dbReference type="ChEBI" id="CHEBI:57427"/>
        <dbReference type="ChEBI" id="CHEBI:78442"/>
        <dbReference type="ChEBI" id="CHEBI:78494"/>
        <dbReference type="ChEBI" id="CHEBI:456215"/>
        <dbReference type="EC" id="6.1.1.4"/>
    </reaction>
</comment>
<dbReference type="SUPFAM" id="SSF47323">
    <property type="entry name" value="Anticodon-binding domain of a subclass of class I aminoacyl-tRNA synthetases"/>
    <property type="match status" value="1"/>
</dbReference>
<keyword evidence="6 9" id="KW-0648">Protein biosynthesis</keyword>
<keyword evidence="15" id="KW-1185">Reference proteome</keyword>
<sequence length="972" mass="107129">MTSQDTSAPAPTSPSGEVPFRYTAALAQEIELRWQDEWQRRGTFFAANPVGELTDGDGRHAQAGSKPFFVMDMFPYPSGAGLHVGHPLGYIATDVVARFRRMQGDNVLHALGFDAFGLPAEQYAVQTGQHPRTTTEANIEIMQRQLRRLGLAHDPRRSFATIDPDYVRWTQWIFLQIFESWYDEDAVRPDGGRGAARPVADLVAAYEAGRALPAGVDGVADGATWADLDEVTRRRVVDSQRLAYVSETPVNWCPGLGTVLANEEVTADGRSERGNFPVFQRNLRQWNMRITAYADRLADDLEHIDWPDKVRSMQRNWIGRSQGAQVRFAVQGGSEVEVFTTRPDTLFGATFVVVAPEHPLLDEVPSTWPDGTHAAWTGGHRTPVDAVAAYRRESAAKTAVERQADAGRKTGVFTGHLAANPVNGELLPVFTADYVLMGYGTGAIMAVPGGDERDFAFAQAFELPVVYTVDAPEGTPDGARTGDGSIIHSSNDEISLDGLSVPEAKAAIIAWLEQHGIGEGTVTYRLRDWLFSRQRYWGEPFPIVYDEHDLPVALPADALPVTLPEVPDYAPRTFAPDDAQSSPEAPLGRNDEWVTLTLDLGDGPKQYRRDTNTMPNWAGSCWYYLRYLDPTNDERLVDPELERYWMGPGHGAQPGDSVGGVDLYVGGVEHAVLHLLYARFWHKVLFDLGHVSSAEPFHKLFNQGYIQAAAFTDERGVYVPADEVVEDGDAFTWQGQLVTREYGKMGKSLKNAVTPDEMYAEYGADTLRVYEMSMGPLDLSRPWETRAVVGSQRYLQRLWRNVVDETTGALVVTDDAPSTETLRVLHRTIADVTADMEAMRLNTAIAKLIVLNNHLTTLDAAPRAAVEALVLMTAPVAPHVAEELWQRLGHDRSLAHEPFPVADPAHLVEETVTCVLQVQGKVRGRVEVSTDVADDELTALALADAGVQRALAGRDVRTVIVRAPRLVNVVPA</sequence>
<dbReference type="EC" id="6.1.1.4" evidence="9"/>
<dbReference type="InterPro" id="IPR002302">
    <property type="entry name" value="Leu-tRNA-ligase"/>
</dbReference>
<evidence type="ECO:0000256" key="2">
    <source>
        <dbReference type="ARBA" id="ARBA00022490"/>
    </source>
</evidence>
<feature type="binding site" evidence="9">
    <location>
        <position position="747"/>
    </location>
    <ligand>
        <name>ATP</name>
        <dbReference type="ChEBI" id="CHEBI:30616"/>
    </ligand>
</feature>
<evidence type="ECO:0000256" key="8">
    <source>
        <dbReference type="ARBA" id="ARBA00047469"/>
    </source>
</evidence>
<dbReference type="InterPro" id="IPR013155">
    <property type="entry name" value="M/V/L/I-tRNA-synth_anticd-bd"/>
</dbReference>
<dbReference type="Pfam" id="PF08264">
    <property type="entry name" value="Anticodon_1"/>
    <property type="match status" value="1"/>
</dbReference>
<feature type="domain" description="Methionyl/Valyl/Leucyl/Isoleucyl-tRNA synthetase anticodon-binding" evidence="11">
    <location>
        <begin position="822"/>
        <end position="931"/>
    </location>
</feature>
<comment type="subcellular location">
    <subcellularLocation>
        <location evidence="9">Cytoplasm</location>
    </subcellularLocation>
</comment>
<dbReference type="Pfam" id="PF09334">
    <property type="entry name" value="tRNA-synt_1g"/>
    <property type="match status" value="1"/>
</dbReference>
<dbReference type="InterPro" id="IPR001412">
    <property type="entry name" value="aa-tRNA-synth_I_CS"/>
</dbReference>
<evidence type="ECO:0000256" key="10">
    <source>
        <dbReference type="RuleBase" id="RU363039"/>
    </source>
</evidence>
<dbReference type="SUPFAM" id="SSF50677">
    <property type="entry name" value="ValRS/IleRS/LeuRS editing domain"/>
    <property type="match status" value="1"/>
</dbReference>
<dbReference type="Gene3D" id="1.10.730.10">
    <property type="entry name" value="Isoleucyl-tRNA Synthetase, Domain 1"/>
    <property type="match status" value="1"/>
</dbReference>
<evidence type="ECO:0000256" key="3">
    <source>
        <dbReference type="ARBA" id="ARBA00022598"/>
    </source>
</evidence>
<evidence type="ECO:0000256" key="6">
    <source>
        <dbReference type="ARBA" id="ARBA00022917"/>
    </source>
</evidence>
<dbReference type="AlphaFoldDB" id="A0A401UXI0"/>
<reference evidence="14 15" key="1">
    <citation type="submission" date="2018-11" db="EMBL/GenBank/DDBJ databases">
        <title>Draft genome sequence of Cellulomonas takizawaensis strain TKZ-21.</title>
        <authorList>
            <person name="Yamamura H."/>
            <person name="Hayashi T."/>
            <person name="Hamada M."/>
            <person name="Serisawa Y."/>
            <person name="Matsuyama K."/>
            <person name="Nakagawa Y."/>
            <person name="Otoguro M."/>
            <person name="Yanagida F."/>
            <person name="Hayakawa M."/>
        </authorList>
    </citation>
    <scope>NUCLEOTIDE SEQUENCE [LARGE SCALE GENOMIC DNA]</scope>
    <source>
        <strain evidence="14 15">TKZ-21</strain>
    </source>
</reference>
<dbReference type="GO" id="GO:0005829">
    <property type="term" value="C:cytosol"/>
    <property type="evidence" value="ECO:0007669"/>
    <property type="project" value="TreeGrafter"/>
</dbReference>
<keyword evidence="2 9" id="KW-0963">Cytoplasm</keyword>
<dbReference type="NCBIfam" id="TIGR00396">
    <property type="entry name" value="leuS_bact"/>
    <property type="match status" value="1"/>
</dbReference>
<evidence type="ECO:0000259" key="13">
    <source>
        <dbReference type="Pfam" id="PF13603"/>
    </source>
</evidence>
<dbReference type="GO" id="GO:0005524">
    <property type="term" value="F:ATP binding"/>
    <property type="evidence" value="ECO:0007669"/>
    <property type="project" value="UniProtKB-UniRule"/>
</dbReference>
<comment type="caution">
    <text evidence="9">Lacks conserved residue(s) required for the propagation of feature annotation.</text>
</comment>
<evidence type="ECO:0000256" key="4">
    <source>
        <dbReference type="ARBA" id="ARBA00022741"/>
    </source>
</evidence>
<keyword evidence="7 9" id="KW-0030">Aminoacyl-tRNA synthetase</keyword>
<protein>
    <recommendedName>
        <fullName evidence="9">Leucine--tRNA ligase</fullName>
        <ecNumber evidence="9">6.1.1.4</ecNumber>
    </recommendedName>
    <alternativeName>
        <fullName evidence="9">Leucyl-tRNA synthetase</fullName>
        <shortName evidence="9">LeuRS</shortName>
    </alternativeName>
</protein>
<dbReference type="FunFam" id="3.90.740.10:FF:000017">
    <property type="entry name" value="Leucine--tRNA ligase"/>
    <property type="match status" value="1"/>
</dbReference>
<name>A0A401UXI0_9CELL</name>
<dbReference type="RefSeq" id="WP_124341944.1">
    <property type="nucleotide sequence ID" value="NZ_BHYL01000066.1"/>
</dbReference>
<dbReference type="FunFam" id="3.40.50.620:FF:000087">
    <property type="entry name" value="Leucine--tRNA ligase"/>
    <property type="match status" value="1"/>
</dbReference>
<dbReference type="GO" id="GO:0004823">
    <property type="term" value="F:leucine-tRNA ligase activity"/>
    <property type="evidence" value="ECO:0007669"/>
    <property type="project" value="UniProtKB-UniRule"/>
</dbReference>
<evidence type="ECO:0000313" key="14">
    <source>
        <dbReference type="EMBL" id="GCD19407.1"/>
    </source>
</evidence>
<dbReference type="InterPro" id="IPR015413">
    <property type="entry name" value="Methionyl/Leucyl_tRNA_Synth"/>
</dbReference>
<dbReference type="FunFam" id="3.40.50.620:FF:000060">
    <property type="entry name" value="Leucine--tRNA ligase"/>
    <property type="match status" value="1"/>
</dbReference>
<dbReference type="FunFam" id="3.40.50.620:FF:000056">
    <property type="entry name" value="Leucine--tRNA ligase"/>
    <property type="match status" value="1"/>
</dbReference>
<accession>A0A401UXI0</accession>
<keyword evidence="3 9" id="KW-0436">Ligase</keyword>
<dbReference type="SUPFAM" id="SSF52374">
    <property type="entry name" value="Nucleotidylyl transferase"/>
    <property type="match status" value="1"/>
</dbReference>
<feature type="domain" description="Leucyl-tRNA synthetase editing" evidence="13">
    <location>
        <begin position="315"/>
        <end position="513"/>
    </location>
</feature>
<evidence type="ECO:0000259" key="12">
    <source>
        <dbReference type="Pfam" id="PF09334"/>
    </source>
</evidence>
<dbReference type="PROSITE" id="PS00178">
    <property type="entry name" value="AA_TRNA_LIGASE_I"/>
    <property type="match status" value="1"/>
</dbReference>
<proteinExistence type="inferred from homology"/>
<dbReference type="HAMAP" id="MF_00049_B">
    <property type="entry name" value="Leu_tRNA_synth_B"/>
    <property type="match status" value="1"/>
</dbReference>
<evidence type="ECO:0000256" key="5">
    <source>
        <dbReference type="ARBA" id="ARBA00022840"/>
    </source>
</evidence>
<feature type="short sequence motif" description="'KMSKS' region" evidence="9">
    <location>
        <begin position="744"/>
        <end position="748"/>
    </location>
</feature>
<evidence type="ECO:0000259" key="11">
    <source>
        <dbReference type="Pfam" id="PF08264"/>
    </source>
</evidence>
<dbReference type="FunFam" id="1.10.730.10:FF:000011">
    <property type="entry name" value="Leucine--tRNA ligase chloroplastic/mitochondrial"/>
    <property type="match status" value="1"/>
</dbReference>
<dbReference type="CDD" id="cd07958">
    <property type="entry name" value="Anticodon_Ia_Leu_BEm"/>
    <property type="match status" value="1"/>
</dbReference>
<gene>
    <name evidence="9 14" type="primary">leuS</name>
    <name evidence="14" type="ORF">CTKZ_09690</name>
</gene>
<evidence type="ECO:0000313" key="15">
    <source>
        <dbReference type="Proteomes" id="UP000288246"/>
    </source>
</evidence>
<keyword evidence="5 9" id="KW-0067">ATP-binding</keyword>
<feature type="domain" description="Methionyl/Leucyl tRNA synthetase" evidence="12">
    <location>
        <begin position="73"/>
        <end position="155"/>
    </location>
</feature>
<dbReference type="EMBL" id="BHYL01000066">
    <property type="protein sequence ID" value="GCD19407.1"/>
    <property type="molecule type" value="Genomic_DNA"/>
</dbReference>
<keyword evidence="4 9" id="KW-0547">Nucleotide-binding</keyword>
<dbReference type="InterPro" id="IPR009080">
    <property type="entry name" value="tRNAsynth_Ia_anticodon-bd"/>
</dbReference>
<comment type="similarity">
    <text evidence="1 9 10">Belongs to the class-I aminoacyl-tRNA synthetase family.</text>
</comment>
<dbReference type="InterPro" id="IPR025709">
    <property type="entry name" value="Leu_tRNA-synth_edit"/>
</dbReference>
<organism evidence="14 15">
    <name type="scientific">Cellulomonas algicola</name>
    <dbReference type="NCBI Taxonomy" id="2071633"/>
    <lineage>
        <taxon>Bacteria</taxon>
        <taxon>Bacillati</taxon>
        <taxon>Actinomycetota</taxon>
        <taxon>Actinomycetes</taxon>
        <taxon>Micrococcales</taxon>
        <taxon>Cellulomonadaceae</taxon>
        <taxon>Cellulomonas</taxon>
    </lineage>
</organism>
<dbReference type="GO" id="GO:0006429">
    <property type="term" value="P:leucyl-tRNA aminoacylation"/>
    <property type="evidence" value="ECO:0007669"/>
    <property type="project" value="UniProtKB-UniRule"/>
</dbReference>